<keyword evidence="2 5" id="KW-0812">Transmembrane</keyword>
<dbReference type="InterPro" id="IPR050307">
    <property type="entry name" value="Sterol_Desaturase_Related"/>
</dbReference>
<dbReference type="GO" id="GO:0008610">
    <property type="term" value="P:lipid biosynthetic process"/>
    <property type="evidence" value="ECO:0007669"/>
    <property type="project" value="InterPro"/>
</dbReference>
<dbReference type="AlphaFoldDB" id="A0A1S7LEJ6"/>
<feature type="transmembrane region" description="Helical" evidence="5">
    <location>
        <begin position="12"/>
        <end position="29"/>
    </location>
</feature>
<dbReference type="Pfam" id="PF04116">
    <property type="entry name" value="FA_hydroxylase"/>
    <property type="match status" value="1"/>
</dbReference>
<evidence type="ECO:0000256" key="1">
    <source>
        <dbReference type="ARBA" id="ARBA00004370"/>
    </source>
</evidence>
<dbReference type="GO" id="GO:0016020">
    <property type="term" value="C:membrane"/>
    <property type="evidence" value="ECO:0007669"/>
    <property type="project" value="UniProtKB-SubCell"/>
</dbReference>
<dbReference type="InterPro" id="IPR006694">
    <property type="entry name" value="Fatty_acid_hydroxylase"/>
</dbReference>
<dbReference type="PANTHER" id="PTHR11863">
    <property type="entry name" value="STEROL DESATURASE"/>
    <property type="match status" value="1"/>
</dbReference>
<feature type="transmembrane region" description="Helical" evidence="5">
    <location>
        <begin position="50"/>
        <end position="71"/>
    </location>
</feature>
<comment type="subcellular location">
    <subcellularLocation>
        <location evidence="1">Membrane</location>
    </subcellularLocation>
</comment>
<evidence type="ECO:0000256" key="3">
    <source>
        <dbReference type="ARBA" id="ARBA00022989"/>
    </source>
</evidence>
<name>A0A1S7LEJ6_MAGMO</name>
<keyword evidence="3 5" id="KW-1133">Transmembrane helix</keyword>
<gene>
    <name evidence="7" type="ORF">MAGMO_0629</name>
</gene>
<dbReference type="EMBL" id="LO017727">
    <property type="protein sequence ID" value="CRH04833.1"/>
    <property type="molecule type" value="Genomic_DNA"/>
</dbReference>
<proteinExistence type="predicted"/>
<dbReference type="GO" id="GO:0005506">
    <property type="term" value="F:iron ion binding"/>
    <property type="evidence" value="ECO:0007669"/>
    <property type="project" value="InterPro"/>
</dbReference>
<protein>
    <submittedName>
        <fullName evidence="7">Putative sterol desaturase-related protein, fatty acid hydroxylase superfamily</fullName>
    </submittedName>
</protein>
<evidence type="ECO:0000256" key="2">
    <source>
        <dbReference type="ARBA" id="ARBA00022692"/>
    </source>
</evidence>
<reference evidence="7" key="1">
    <citation type="submission" date="2015-04" db="EMBL/GenBank/DDBJ databases">
        <authorList>
            <person name="Syromyatnikov M.Y."/>
            <person name="Popov V.N."/>
        </authorList>
    </citation>
    <scope>NUCLEOTIDE SEQUENCE</scope>
    <source>
        <strain evidence="7">MO-1</strain>
    </source>
</reference>
<dbReference type="GO" id="GO:0016491">
    <property type="term" value="F:oxidoreductase activity"/>
    <property type="evidence" value="ECO:0007669"/>
    <property type="project" value="InterPro"/>
</dbReference>
<feature type="transmembrane region" description="Helical" evidence="5">
    <location>
        <begin position="83"/>
        <end position="105"/>
    </location>
</feature>
<keyword evidence="4 5" id="KW-0472">Membrane</keyword>
<feature type="domain" description="Fatty acid hydroxylase" evidence="6">
    <location>
        <begin position="92"/>
        <end position="229"/>
    </location>
</feature>
<sequence length="284" mass="31776">MESWLLENATPVRLVAFFAILLVMGLWEWRAPCRKAELGRLVRWPTNLGVVFLNSFVVKLLFPVTAIAYAAHVQSQGHGLLALWGLDGVWGVVLAIVLLDGIIYLQHVMVHAVPMFWRLHQVHHADTVYDVTTGARFHPIEICLSMGIKLAAIHLLGPAPVAVLLFEVILNGMAMFNHANIQLPQPLDRLLRSLLVTPDMHRVHHSVHGDEANSNFGFNLSIWDRLMGTYRTAPRDGQVGMTIGLEKLRGAQTHTFLGILQLPFRATESRYAINRRGLAKREGS</sequence>
<evidence type="ECO:0000256" key="4">
    <source>
        <dbReference type="ARBA" id="ARBA00023136"/>
    </source>
</evidence>
<evidence type="ECO:0000313" key="7">
    <source>
        <dbReference type="EMBL" id="CRH04833.1"/>
    </source>
</evidence>
<evidence type="ECO:0000256" key="5">
    <source>
        <dbReference type="SAM" id="Phobius"/>
    </source>
</evidence>
<organism evidence="7">
    <name type="scientific">Magnetococcus massalia (strain MO-1)</name>
    <dbReference type="NCBI Taxonomy" id="451514"/>
    <lineage>
        <taxon>Bacteria</taxon>
        <taxon>Pseudomonadati</taxon>
        <taxon>Pseudomonadota</taxon>
        <taxon>Magnetococcia</taxon>
        <taxon>Magnetococcales</taxon>
        <taxon>Magnetococcaceae</taxon>
        <taxon>Magnetococcus</taxon>
    </lineage>
</organism>
<evidence type="ECO:0000259" key="6">
    <source>
        <dbReference type="Pfam" id="PF04116"/>
    </source>
</evidence>
<accession>A0A1S7LEJ6</accession>